<proteinExistence type="inferred from homology"/>
<evidence type="ECO:0000313" key="6">
    <source>
        <dbReference type="EMBL" id="QAU04265.1"/>
    </source>
</evidence>
<dbReference type="InterPro" id="IPR017998">
    <property type="entry name" value="Chaperone_TCP-1"/>
</dbReference>
<dbReference type="Gene3D" id="1.10.560.10">
    <property type="entry name" value="GroEL-like equatorial domain"/>
    <property type="match status" value="1"/>
</dbReference>
<dbReference type="Pfam" id="PF00118">
    <property type="entry name" value="Cpn60_TCP1"/>
    <property type="match status" value="1"/>
</dbReference>
<dbReference type="InterPro" id="IPR027413">
    <property type="entry name" value="GROEL-like_equatorial_sf"/>
</dbReference>
<keyword evidence="3" id="KW-0547">Nucleotide-binding</keyword>
<keyword evidence="5" id="KW-0143">Chaperone</keyword>
<accession>A0A513PWF0</accession>
<evidence type="ECO:0000256" key="3">
    <source>
        <dbReference type="ARBA" id="ARBA00022741"/>
    </source>
</evidence>
<dbReference type="Gene3D" id="3.30.260.10">
    <property type="entry name" value="TCP-1-like chaperonin intermediate domain"/>
    <property type="match status" value="1"/>
</dbReference>
<keyword evidence="4" id="KW-0067">ATP-binding</keyword>
<dbReference type="GO" id="GO:0042026">
    <property type="term" value="P:protein refolding"/>
    <property type="evidence" value="ECO:0007669"/>
    <property type="project" value="InterPro"/>
</dbReference>
<evidence type="ECO:0000256" key="1">
    <source>
        <dbReference type="ARBA" id="ARBA00006607"/>
    </source>
</evidence>
<dbReference type="EMBL" id="MK368614">
    <property type="protein sequence ID" value="QAU04265.1"/>
    <property type="molecule type" value="Genomic_DNA"/>
</dbReference>
<dbReference type="PANTHER" id="PTHR45633">
    <property type="entry name" value="60 KDA HEAT SHOCK PROTEIN, MITOCHONDRIAL"/>
    <property type="match status" value="1"/>
</dbReference>
<evidence type="ECO:0000256" key="4">
    <source>
        <dbReference type="ARBA" id="ARBA00022840"/>
    </source>
</evidence>
<comment type="similarity">
    <text evidence="1">Belongs to the chaperonin (HSP60) family.</text>
</comment>
<reference evidence="6 7" key="1">
    <citation type="submission" date="2019-01" db="EMBL/GenBank/DDBJ databases">
        <authorList>
            <person name="Le T.S."/>
            <person name="Kurtboke I."/>
        </authorList>
    </citation>
    <scope>NUCLEOTIDE SEQUENCE [LARGE SCALE GENOMIC DNA]</scope>
</reference>
<dbReference type="InterPro" id="IPR027410">
    <property type="entry name" value="TCP-1-like_intermed_sf"/>
</dbReference>
<dbReference type="SUPFAM" id="SSF48592">
    <property type="entry name" value="GroEL equatorial domain-like"/>
    <property type="match status" value="1"/>
</dbReference>
<dbReference type="InterPro" id="IPR001844">
    <property type="entry name" value="Cpn60/GroEL"/>
</dbReference>
<dbReference type="GO" id="GO:0005524">
    <property type="term" value="F:ATP binding"/>
    <property type="evidence" value="ECO:0007669"/>
    <property type="project" value="UniProtKB-KW"/>
</dbReference>
<sequence>MLYQTSETNNIKDEVVRKVTGTVIATMGPDGKFVLCDKSGIPHPTKDGVTAAKAMRFDEPEKDLIASMIAECCLRTDKICGDGTTTTAFLLREIYNRFKYKCNFRNKKLINKYSQEIVDILKQLSVQVKIDSDLLRQVMMTTSNNDERIVNKVLEIYEEHPHLPDLDLREANDDKDQVQSNTGCSWPGGFASPEFSDLGTGAPEHFDQKDQYRPIVLSGELNGLSSKENLDKFMAYTKDYVSAGGTYLLLCRSTESVSENAIKALNSHIGRVAYKIVTIRAAGSSGVSLMNDIATVMGSKMYTELLADHPEFREPKEYPIAHISSAALTIVGFSDKHEAQLDTAIKEVNRALNDLNVDQRHSALGRIVESRLRILSGGSVTLYVGGLTESDIRERKDRFEDVARVCKSALRNGVLQGCGYSLVMASKILEAKYPKCEIAEDFVAILKQQTQYLMSTDYSDDMTFTNLATGEEGKEPGEIGIWDASLATITALEAATSMAIMLIDTDSMILNSRLSELRF</sequence>
<dbReference type="InterPro" id="IPR002423">
    <property type="entry name" value="Cpn60/GroEL/TCP-1"/>
</dbReference>
<keyword evidence="7" id="KW-1185">Reference proteome</keyword>
<dbReference type="PRINTS" id="PR00304">
    <property type="entry name" value="TCOMPLEXTCP1"/>
</dbReference>
<evidence type="ECO:0008006" key="8">
    <source>
        <dbReference type="Google" id="ProtNLM"/>
    </source>
</evidence>
<dbReference type="GO" id="GO:0140662">
    <property type="term" value="F:ATP-dependent protein folding chaperone"/>
    <property type="evidence" value="ECO:0007669"/>
    <property type="project" value="InterPro"/>
</dbReference>
<dbReference type="Proteomes" id="UP000320660">
    <property type="component" value="Segment"/>
</dbReference>
<evidence type="ECO:0000256" key="2">
    <source>
        <dbReference type="ARBA" id="ARBA00008020"/>
    </source>
</evidence>
<comment type="similarity">
    <text evidence="2">Belongs to the TCP-1 chaperonin family.</text>
</comment>
<protein>
    <recommendedName>
        <fullName evidence="8">60 kDa chaperonin</fullName>
    </recommendedName>
</protein>
<dbReference type="RefSeq" id="YP_009843212.1">
    <property type="nucleotide sequence ID" value="NC_048747.1"/>
</dbReference>
<name>A0A513PWF0_9CAUD</name>
<organism evidence="6 7">
    <name type="scientific">Vibrio phage 2 TSL-2019</name>
    <dbReference type="NCBI Taxonomy" id="2508172"/>
    <lineage>
        <taxon>Viruses</taxon>
        <taxon>Duplodnaviria</taxon>
        <taxon>Heunggongvirae</taxon>
        <taxon>Uroviricota</taxon>
        <taxon>Caudoviricetes</taxon>
        <taxon>Chimalliviridae</taxon>
        <taxon>Gorgonvirinae</taxon>
        <taxon>Aphroditevirus</taxon>
        <taxon>Aphroditevirus av2TSL2019</taxon>
    </lineage>
</organism>
<evidence type="ECO:0000313" key="7">
    <source>
        <dbReference type="Proteomes" id="UP000320660"/>
    </source>
</evidence>
<dbReference type="Gene3D" id="3.50.7.10">
    <property type="entry name" value="GroEL"/>
    <property type="match status" value="1"/>
</dbReference>
<dbReference type="GeneID" id="55613478"/>
<evidence type="ECO:0000256" key="5">
    <source>
        <dbReference type="ARBA" id="ARBA00023186"/>
    </source>
</evidence>
<dbReference type="SUPFAM" id="SSF54849">
    <property type="entry name" value="GroEL-intermediate domain like"/>
    <property type="match status" value="1"/>
</dbReference>
<dbReference type="KEGG" id="vg:55613478"/>
<dbReference type="InterPro" id="IPR027409">
    <property type="entry name" value="GroEL-like_apical_dom_sf"/>
</dbReference>